<keyword evidence="12" id="KW-1185">Reference proteome</keyword>
<evidence type="ECO:0000313" key="12">
    <source>
        <dbReference type="Proteomes" id="UP000593576"/>
    </source>
</evidence>
<name>A0A7J9N2J2_GOSSC</name>
<evidence type="ECO:0000256" key="6">
    <source>
        <dbReference type="ARBA" id="ARBA00023141"/>
    </source>
</evidence>
<dbReference type="AlphaFoldDB" id="A0A7J9N2J2"/>
<evidence type="ECO:0000256" key="9">
    <source>
        <dbReference type="ARBA" id="ARBA00060788"/>
    </source>
</evidence>
<keyword evidence="6" id="KW-0057">Aromatic amino acid biosynthesis</keyword>
<evidence type="ECO:0000256" key="8">
    <source>
        <dbReference type="ARBA" id="ARBA00049047"/>
    </source>
</evidence>
<evidence type="ECO:0000256" key="10">
    <source>
        <dbReference type="RuleBase" id="RU003662"/>
    </source>
</evidence>
<dbReference type="NCBIfam" id="TIGR00262">
    <property type="entry name" value="trpA"/>
    <property type="match status" value="1"/>
</dbReference>
<keyword evidence="3" id="KW-0028">Amino-acid biosynthesis</keyword>
<dbReference type="PANTHER" id="PTHR43406:SF1">
    <property type="entry name" value="TRYPTOPHAN SYNTHASE ALPHA CHAIN, CHLOROPLASTIC"/>
    <property type="match status" value="1"/>
</dbReference>
<keyword evidence="7" id="KW-0456">Lyase</keyword>
<dbReference type="PANTHER" id="PTHR43406">
    <property type="entry name" value="TRYPTOPHAN SYNTHASE, ALPHA CHAIN"/>
    <property type="match status" value="1"/>
</dbReference>
<reference evidence="11 12" key="1">
    <citation type="journal article" date="2019" name="Genome Biol. Evol.">
        <title>Insights into the evolution of the New World diploid cottons (Gossypium, subgenus Houzingenia) based on genome sequencing.</title>
        <authorList>
            <person name="Grover C.E."/>
            <person name="Arick M.A. 2nd"/>
            <person name="Thrash A."/>
            <person name="Conover J.L."/>
            <person name="Sanders W.S."/>
            <person name="Peterson D.G."/>
            <person name="Frelichowski J.E."/>
            <person name="Scheffler J.A."/>
            <person name="Scheffler B.E."/>
            <person name="Wendel J.F."/>
        </authorList>
    </citation>
    <scope>NUCLEOTIDE SEQUENCE [LARGE SCALE GENOMIC DNA]</scope>
    <source>
        <strain evidence="11">1</strain>
        <tissue evidence="11">Leaf</tissue>
    </source>
</reference>
<comment type="caution">
    <text evidence="11">The sequence shown here is derived from an EMBL/GenBank/DDBJ whole genome shotgun (WGS) entry which is preliminary data.</text>
</comment>
<organism evidence="11 12">
    <name type="scientific">Gossypium schwendimanii</name>
    <name type="common">Cotton</name>
    <dbReference type="NCBI Taxonomy" id="34291"/>
    <lineage>
        <taxon>Eukaryota</taxon>
        <taxon>Viridiplantae</taxon>
        <taxon>Streptophyta</taxon>
        <taxon>Embryophyta</taxon>
        <taxon>Tracheophyta</taxon>
        <taxon>Spermatophyta</taxon>
        <taxon>Magnoliopsida</taxon>
        <taxon>eudicotyledons</taxon>
        <taxon>Gunneridae</taxon>
        <taxon>Pentapetalae</taxon>
        <taxon>rosids</taxon>
        <taxon>malvids</taxon>
        <taxon>Malvales</taxon>
        <taxon>Malvaceae</taxon>
        <taxon>Malvoideae</taxon>
        <taxon>Gossypium</taxon>
    </lineage>
</organism>
<evidence type="ECO:0008006" key="13">
    <source>
        <dbReference type="Google" id="ProtNLM"/>
    </source>
</evidence>
<comment type="pathway">
    <text evidence="1">Amino-acid biosynthesis; L-tryptophan biosynthesis; L-tryptophan from chorismate: step 5/5.</text>
</comment>
<evidence type="ECO:0000313" key="11">
    <source>
        <dbReference type="EMBL" id="MBA0877327.1"/>
    </source>
</evidence>
<evidence type="ECO:0000256" key="2">
    <source>
        <dbReference type="ARBA" id="ARBA00011270"/>
    </source>
</evidence>
<evidence type="ECO:0000256" key="5">
    <source>
        <dbReference type="ARBA" id="ARBA00023070"/>
    </source>
</evidence>
<dbReference type="HAMAP" id="MF_00131">
    <property type="entry name" value="Trp_synth_alpha"/>
    <property type="match status" value="1"/>
</dbReference>
<dbReference type="SUPFAM" id="SSF51366">
    <property type="entry name" value="Ribulose-phoshate binding barrel"/>
    <property type="match status" value="1"/>
</dbReference>
<comment type="similarity">
    <text evidence="9 10">Belongs to the TrpA family.</text>
</comment>
<accession>A0A7J9N2J2</accession>
<gene>
    <name evidence="11" type="ORF">Goshw_009472</name>
</gene>
<dbReference type="CDD" id="cd04724">
    <property type="entry name" value="Tryptophan_synthase_alpha"/>
    <property type="match status" value="1"/>
</dbReference>
<dbReference type="PROSITE" id="PS00167">
    <property type="entry name" value="TRP_SYNTHASE_ALPHA"/>
    <property type="match status" value="1"/>
</dbReference>
<dbReference type="GO" id="GO:0009851">
    <property type="term" value="P:auxin biosynthetic process"/>
    <property type="evidence" value="ECO:0007669"/>
    <property type="project" value="UniProtKB-KW"/>
</dbReference>
<dbReference type="InterPro" id="IPR018204">
    <property type="entry name" value="Trp_synthase_alpha_AS"/>
</dbReference>
<dbReference type="Pfam" id="PF00290">
    <property type="entry name" value="Trp_syntA"/>
    <property type="match status" value="1"/>
</dbReference>
<comment type="catalytic activity">
    <reaction evidence="8">
        <text>(1S,2R)-1-C-(indol-3-yl)glycerol 3-phosphate + L-serine = D-glyceraldehyde 3-phosphate + L-tryptophan + H2O</text>
        <dbReference type="Rhea" id="RHEA:10532"/>
        <dbReference type="ChEBI" id="CHEBI:15377"/>
        <dbReference type="ChEBI" id="CHEBI:33384"/>
        <dbReference type="ChEBI" id="CHEBI:57912"/>
        <dbReference type="ChEBI" id="CHEBI:58866"/>
        <dbReference type="ChEBI" id="CHEBI:59776"/>
        <dbReference type="EC" id="4.2.1.20"/>
    </reaction>
</comment>
<protein>
    <recommendedName>
        <fullName evidence="13">Tryptophan synthase</fullName>
    </recommendedName>
</protein>
<dbReference type="EMBL" id="JABFAF010267869">
    <property type="protein sequence ID" value="MBA0877327.1"/>
    <property type="molecule type" value="Genomic_DNA"/>
</dbReference>
<dbReference type="InterPro" id="IPR002028">
    <property type="entry name" value="Trp_synthase_suA"/>
</dbReference>
<keyword evidence="5" id="KW-0073">Auxin biosynthesis</keyword>
<evidence type="ECO:0000256" key="7">
    <source>
        <dbReference type="ARBA" id="ARBA00023239"/>
    </source>
</evidence>
<dbReference type="InterPro" id="IPR013785">
    <property type="entry name" value="Aldolase_TIM"/>
</dbReference>
<dbReference type="FunFam" id="3.20.20.70:FF:000107">
    <property type="entry name" value="Tryptophan synthase alpha chain, chloroplastic"/>
    <property type="match status" value="1"/>
</dbReference>
<dbReference type="GO" id="GO:0004834">
    <property type="term" value="F:tryptophan synthase activity"/>
    <property type="evidence" value="ECO:0007669"/>
    <property type="project" value="UniProtKB-EC"/>
</dbReference>
<dbReference type="InterPro" id="IPR011060">
    <property type="entry name" value="RibuloseP-bd_barrel"/>
</dbReference>
<keyword evidence="4" id="KW-0822">Tryptophan biosynthesis</keyword>
<evidence type="ECO:0000256" key="4">
    <source>
        <dbReference type="ARBA" id="ARBA00022822"/>
    </source>
</evidence>
<comment type="subunit">
    <text evidence="2">Tetramer of two alpha and two beta chains.</text>
</comment>
<dbReference type="UniPathway" id="UPA00035">
    <property type="reaction ID" value="UER00044"/>
</dbReference>
<sequence length="378" mass="40509">MGISLKSTAAGLFQLKNHNTHSPSRFPSFKPLVSTKRFTPMAAVATSQTLGISETFSKLKNQGKYGSQSLVGFVTVLSVSGEPFQGAMCHPLLVLDSLEFSRPTDALPLAWAVMSREWIFVAFIPYITAGDPDLSTTAEALKVLDSCGSDIIELGVPYSDPLADGPVIQAAATRSLARGTNLNAILSMLKEVAPQLSCPIALFAYYNPILKRGVEKFMSTIRDVGIQGLVVPDVPLEEAELLRREALKNNIELYDLSARVVKVMLTTPTTPTDRMKAIVEAAEGFVYLVSSVGVTGARASVSDRVQTLLTEIKEVTTKPIAVGFGISKPEHVEQVARWGADGVIVGSAMVKVLGEAKSPEEGLKALETFTKSLKSALP</sequence>
<dbReference type="OrthoDB" id="10050244at2759"/>
<dbReference type="Gene3D" id="3.20.20.70">
    <property type="entry name" value="Aldolase class I"/>
    <property type="match status" value="1"/>
</dbReference>
<dbReference type="GO" id="GO:0005829">
    <property type="term" value="C:cytosol"/>
    <property type="evidence" value="ECO:0007669"/>
    <property type="project" value="TreeGrafter"/>
</dbReference>
<dbReference type="Proteomes" id="UP000593576">
    <property type="component" value="Unassembled WGS sequence"/>
</dbReference>
<dbReference type="GO" id="GO:0009507">
    <property type="term" value="C:chloroplast"/>
    <property type="evidence" value="ECO:0007669"/>
    <property type="project" value="TreeGrafter"/>
</dbReference>
<evidence type="ECO:0000256" key="3">
    <source>
        <dbReference type="ARBA" id="ARBA00022605"/>
    </source>
</evidence>
<evidence type="ECO:0000256" key="1">
    <source>
        <dbReference type="ARBA" id="ARBA00004733"/>
    </source>
</evidence>
<proteinExistence type="inferred from homology"/>